<feature type="repeat" description="WD" evidence="6">
    <location>
        <begin position="622"/>
        <end position="663"/>
    </location>
</feature>
<dbReference type="Gene3D" id="1.25.40.500">
    <property type="entry name" value="TFIID subunit TAF5, NTD2 domain"/>
    <property type="match status" value="1"/>
</dbReference>
<feature type="repeat" description="WD" evidence="6">
    <location>
        <begin position="747"/>
        <end position="780"/>
    </location>
</feature>
<dbReference type="OrthoDB" id="10266330at2759"/>
<sequence>MKDWRETLDDREAVKCLVDGPASSDMPQDEKCSIRSLCMHDMDIVKTICLESFPIQYPDCWFEEVLNGKLISFGIIYEGALVALLVAELKILSQCNAEDRDLLSGNCLPVVYILSVAVRPPYRRRGFASRLLDHLMFMVVQRPPYPKAVYLHVLATNYGAINFYKKRGFCHHTTLLNYYRINDTFGDGLTFVLYANGACAPWSVYELCSLFSAILCFPLRIILKMKYILDMDGDIFEQPLTAESLQQILAFLKKNGLTESEEALSREAATVLHISKDGADGDISNDAIMREFSTLLGHIDSSFDNFRAELSALIFPVFAHLYLQLIAEGRSLQAVLFSEKFCRRIPSMYEEQAKLLTRISTHSQAANHTLVQALTKNQFVVRISKSAIKQLEPFLTRNSIVRDVMRDHLHIEGGFLILEDPRISAFHSYFTFSFGILEMERPDHAIDGSRTKSATEAGLGGILGQVSKQERRHKMFYGTIKEDFSTQLGLEKKRQKIKERSDSKKKDANGPTPDRIPLPAATEKKYIKESGKKMRISVDTPPSVCLYTVLNSPGGLTASDIAEDSGALALGFGNSRIQVHALNEEKFRPYKKIDQLELIEQESEDALDQVYDDTEASTSLTFQGHSGPVYSLSFSPDKRLLLSSSRDGTVRLWSLAVRSNVVVYKHAAPVWEVQFCPRSYYFATGSADGAAMLWTTDRLQPLRIFSDALSDVTCIDFHPNCNYFAGGSDDRYVRIWDVLSGTCVRCFAGHKGSIRGLKISPCGRYLASLGSEGSLVIWDMALQKMVCMQDVPALPCQAPVEFSRDGAALAIARADLALSFYSVDTVTAHSSSQDHLNNDPKINPSCFHLYSYATKNTSIVDLHFTRRNLVLAVGAYRQ</sequence>
<dbReference type="AlphaFoldDB" id="A0A498S5X6"/>
<feature type="domain" description="N-acetyltransferase" evidence="8">
    <location>
        <begin position="32"/>
        <end position="196"/>
    </location>
</feature>
<organism evidence="9 10">
    <name type="scientific">Acanthocheilonema viteae</name>
    <name type="common">Filarial nematode worm</name>
    <name type="synonym">Dipetalonema viteae</name>
    <dbReference type="NCBI Taxonomy" id="6277"/>
    <lineage>
        <taxon>Eukaryota</taxon>
        <taxon>Metazoa</taxon>
        <taxon>Ecdysozoa</taxon>
        <taxon>Nematoda</taxon>
        <taxon>Chromadorea</taxon>
        <taxon>Rhabditida</taxon>
        <taxon>Spirurina</taxon>
        <taxon>Spiruromorpha</taxon>
        <taxon>Filarioidea</taxon>
        <taxon>Onchocercidae</taxon>
        <taxon>Acanthocheilonema</taxon>
    </lineage>
</organism>
<dbReference type="PROSITE" id="PS50294">
    <property type="entry name" value="WD_REPEATS_REGION"/>
    <property type="match status" value="4"/>
</dbReference>
<dbReference type="EMBL" id="UPTC01000167">
    <property type="protein sequence ID" value="VBB27002.1"/>
    <property type="molecule type" value="Genomic_DNA"/>
</dbReference>
<name>A0A498S5X6_ACAVI</name>
<evidence type="ECO:0000313" key="10">
    <source>
        <dbReference type="Proteomes" id="UP000276991"/>
    </source>
</evidence>
<keyword evidence="3 6" id="KW-0853">WD repeat</keyword>
<dbReference type="PROSITE" id="PS50896">
    <property type="entry name" value="LISH"/>
    <property type="match status" value="1"/>
</dbReference>
<evidence type="ECO:0000256" key="3">
    <source>
        <dbReference type="ARBA" id="ARBA00022574"/>
    </source>
</evidence>
<dbReference type="PANTHER" id="PTHR19879">
    <property type="entry name" value="TRANSCRIPTION INITIATION FACTOR TFIID"/>
    <property type="match status" value="1"/>
</dbReference>
<feature type="repeat" description="WD" evidence="6">
    <location>
        <begin position="663"/>
        <end position="704"/>
    </location>
</feature>
<evidence type="ECO:0000256" key="6">
    <source>
        <dbReference type="PROSITE-ProRule" id="PRU00221"/>
    </source>
</evidence>
<dbReference type="SUPFAM" id="SSF160897">
    <property type="entry name" value="Taf5 N-terminal domain-like"/>
    <property type="match status" value="1"/>
</dbReference>
<dbReference type="PROSITE" id="PS51186">
    <property type="entry name" value="GNAT"/>
    <property type="match status" value="1"/>
</dbReference>
<evidence type="ECO:0000256" key="7">
    <source>
        <dbReference type="SAM" id="MobiDB-lite"/>
    </source>
</evidence>
<dbReference type="SUPFAM" id="SSF55729">
    <property type="entry name" value="Acyl-CoA N-acyltransferases (Nat)"/>
    <property type="match status" value="1"/>
</dbReference>
<evidence type="ECO:0000256" key="5">
    <source>
        <dbReference type="ARBA" id="ARBA00023242"/>
    </source>
</evidence>
<keyword evidence="4" id="KW-0677">Repeat</keyword>
<dbReference type="SMART" id="SM00320">
    <property type="entry name" value="WD40"/>
    <property type="match status" value="4"/>
</dbReference>
<gene>
    <name evidence="9" type="ORF">NAV_LOCUS1832</name>
</gene>
<dbReference type="GO" id="GO:0016251">
    <property type="term" value="F:RNA polymerase II general transcription initiation factor activity"/>
    <property type="evidence" value="ECO:0007669"/>
    <property type="project" value="TreeGrafter"/>
</dbReference>
<keyword evidence="10" id="KW-1185">Reference proteome</keyword>
<dbReference type="CDD" id="cd04301">
    <property type="entry name" value="NAT_SF"/>
    <property type="match status" value="1"/>
</dbReference>
<evidence type="ECO:0000256" key="2">
    <source>
        <dbReference type="ARBA" id="ARBA00009435"/>
    </source>
</evidence>
<dbReference type="Gene3D" id="2.130.10.10">
    <property type="entry name" value="YVTN repeat-like/Quinoprotein amine dehydrogenase"/>
    <property type="match status" value="2"/>
</dbReference>
<dbReference type="GO" id="GO:0006367">
    <property type="term" value="P:transcription initiation at RNA polymerase II promoter"/>
    <property type="evidence" value="ECO:0007669"/>
    <property type="project" value="TreeGrafter"/>
</dbReference>
<dbReference type="Gene3D" id="3.40.630.30">
    <property type="match status" value="1"/>
</dbReference>
<dbReference type="SUPFAM" id="SSF50978">
    <property type="entry name" value="WD40 repeat-like"/>
    <property type="match status" value="1"/>
</dbReference>
<dbReference type="InterPro" id="IPR015943">
    <property type="entry name" value="WD40/YVTN_repeat-like_dom_sf"/>
</dbReference>
<feature type="region of interest" description="Disordered" evidence="7">
    <location>
        <begin position="491"/>
        <end position="522"/>
    </location>
</feature>
<evidence type="ECO:0000256" key="4">
    <source>
        <dbReference type="ARBA" id="ARBA00022737"/>
    </source>
</evidence>
<dbReference type="STRING" id="6277.A0A498S5X6"/>
<accession>A0A498S5X6</accession>
<dbReference type="PANTHER" id="PTHR19879:SF1">
    <property type="entry name" value="CANNONBALL-RELATED"/>
    <property type="match status" value="1"/>
</dbReference>
<dbReference type="InterPro" id="IPR036322">
    <property type="entry name" value="WD40_repeat_dom_sf"/>
</dbReference>
<feature type="repeat" description="WD" evidence="6">
    <location>
        <begin position="705"/>
        <end position="746"/>
    </location>
</feature>
<proteinExistence type="inferred from homology"/>
<dbReference type="InterPro" id="IPR020472">
    <property type="entry name" value="WD40_PAC1"/>
</dbReference>
<evidence type="ECO:0000259" key="8">
    <source>
        <dbReference type="PROSITE" id="PS51186"/>
    </source>
</evidence>
<dbReference type="CDD" id="cd00200">
    <property type="entry name" value="WD40"/>
    <property type="match status" value="1"/>
</dbReference>
<dbReference type="CDD" id="cd08044">
    <property type="entry name" value="TAF5_NTD2"/>
    <property type="match status" value="1"/>
</dbReference>
<dbReference type="Pfam" id="PF00583">
    <property type="entry name" value="Acetyltransf_1"/>
    <property type="match status" value="1"/>
</dbReference>
<comment type="similarity">
    <text evidence="2">Belongs to the WD repeat TAF5 family.</text>
</comment>
<dbReference type="InterPro" id="IPR000182">
    <property type="entry name" value="GNAT_dom"/>
</dbReference>
<dbReference type="InterPro" id="IPR037264">
    <property type="entry name" value="TFIID_NTD2_sf"/>
</dbReference>
<dbReference type="PROSITE" id="PS50082">
    <property type="entry name" value="WD_REPEATS_2"/>
    <property type="match status" value="4"/>
</dbReference>
<dbReference type="Proteomes" id="UP000276991">
    <property type="component" value="Unassembled WGS sequence"/>
</dbReference>
<dbReference type="Pfam" id="PF00400">
    <property type="entry name" value="WD40"/>
    <property type="match status" value="4"/>
</dbReference>
<dbReference type="InterPro" id="IPR001680">
    <property type="entry name" value="WD40_rpt"/>
</dbReference>
<protein>
    <recommendedName>
        <fullName evidence="8">N-acetyltransferase domain-containing protein</fullName>
    </recommendedName>
</protein>
<keyword evidence="5" id="KW-0539">Nucleus</keyword>
<dbReference type="PRINTS" id="PR00320">
    <property type="entry name" value="GPROTEINBRPT"/>
</dbReference>
<comment type="subcellular location">
    <subcellularLocation>
        <location evidence="1">Nucleus</location>
    </subcellularLocation>
</comment>
<dbReference type="InterPro" id="IPR007582">
    <property type="entry name" value="TFIID_NTD2"/>
</dbReference>
<evidence type="ECO:0000256" key="1">
    <source>
        <dbReference type="ARBA" id="ARBA00004123"/>
    </source>
</evidence>
<feature type="compositionally biased region" description="Basic and acidic residues" evidence="7">
    <location>
        <begin position="498"/>
        <end position="508"/>
    </location>
</feature>
<reference evidence="9 10" key="1">
    <citation type="submission" date="2018-08" db="EMBL/GenBank/DDBJ databases">
        <authorList>
            <person name="Laetsch R D."/>
            <person name="Stevens L."/>
            <person name="Kumar S."/>
            <person name="Blaxter L. M."/>
        </authorList>
    </citation>
    <scope>NUCLEOTIDE SEQUENCE [LARGE SCALE GENOMIC DNA]</scope>
</reference>
<dbReference type="GO" id="GO:0016747">
    <property type="term" value="F:acyltransferase activity, transferring groups other than amino-acyl groups"/>
    <property type="evidence" value="ECO:0007669"/>
    <property type="project" value="InterPro"/>
</dbReference>
<dbReference type="GO" id="GO:0005669">
    <property type="term" value="C:transcription factor TFIID complex"/>
    <property type="evidence" value="ECO:0007669"/>
    <property type="project" value="TreeGrafter"/>
</dbReference>
<dbReference type="InterPro" id="IPR006594">
    <property type="entry name" value="LisH"/>
</dbReference>
<dbReference type="InterPro" id="IPR016181">
    <property type="entry name" value="Acyl_CoA_acyltransferase"/>
</dbReference>
<evidence type="ECO:0000313" key="9">
    <source>
        <dbReference type="EMBL" id="VBB27002.1"/>
    </source>
</evidence>
<dbReference type="Pfam" id="PF04494">
    <property type="entry name" value="TFIID_NTD2"/>
    <property type="match status" value="1"/>
</dbReference>